<feature type="transmembrane region" description="Helical" evidence="1">
    <location>
        <begin position="6"/>
        <end position="29"/>
    </location>
</feature>
<comment type="caution">
    <text evidence="2">The sequence shown here is derived from an EMBL/GenBank/DDBJ whole genome shotgun (WGS) entry which is preliminary data.</text>
</comment>
<reference evidence="2 3" key="1">
    <citation type="journal article" date="2015" name="Nature">
        <title>rRNA introns, odd ribosomes, and small enigmatic genomes across a large radiation of phyla.</title>
        <authorList>
            <person name="Brown C.T."/>
            <person name="Hug L.A."/>
            <person name="Thomas B.C."/>
            <person name="Sharon I."/>
            <person name="Castelle C.J."/>
            <person name="Singh A."/>
            <person name="Wilkins M.J."/>
            <person name="Williams K.H."/>
            <person name="Banfield J.F."/>
        </authorList>
    </citation>
    <scope>NUCLEOTIDE SEQUENCE [LARGE SCALE GENOMIC DNA]</scope>
</reference>
<evidence type="ECO:0000256" key="1">
    <source>
        <dbReference type="SAM" id="Phobius"/>
    </source>
</evidence>
<accession>A0A0G1Q820</accession>
<keyword evidence="1" id="KW-0812">Transmembrane</keyword>
<dbReference type="EMBL" id="LCMS01000007">
    <property type="protein sequence ID" value="KKU40997.1"/>
    <property type="molecule type" value="Genomic_DNA"/>
</dbReference>
<proteinExistence type="predicted"/>
<dbReference type="STRING" id="1618994.UX57_C0007G0029"/>
<keyword evidence="1" id="KW-1133">Transmembrane helix</keyword>
<organism evidence="2 3">
    <name type="scientific">Candidatus Uhrbacteria bacterium GW2011_GWE2_46_68</name>
    <dbReference type="NCBI Taxonomy" id="1618994"/>
    <lineage>
        <taxon>Bacteria</taxon>
        <taxon>Candidatus Uhriibacteriota</taxon>
    </lineage>
</organism>
<gene>
    <name evidence="2" type="ORF">UX57_C0007G0029</name>
</gene>
<keyword evidence="1" id="KW-0472">Membrane</keyword>
<evidence type="ECO:0000313" key="2">
    <source>
        <dbReference type="EMBL" id="KKU40997.1"/>
    </source>
</evidence>
<dbReference type="Proteomes" id="UP000034795">
    <property type="component" value="Unassembled WGS sequence"/>
</dbReference>
<protein>
    <submittedName>
        <fullName evidence="2">Uncharacterized protein</fullName>
    </submittedName>
</protein>
<name>A0A0G1Q820_9BACT</name>
<evidence type="ECO:0000313" key="3">
    <source>
        <dbReference type="Proteomes" id="UP000034795"/>
    </source>
</evidence>
<sequence>MEDDAIIKALTMLGIAFFLIGAILLLLIYMTDILPAVLG</sequence>
<dbReference type="AlphaFoldDB" id="A0A0G1Q820"/>